<dbReference type="InterPro" id="IPR017938">
    <property type="entry name" value="Riboflavin_synthase-like_b-brl"/>
</dbReference>
<evidence type="ECO:0000256" key="4">
    <source>
        <dbReference type="ARBA" id="ARBA00023014"/>
    </source>
</evidence>
<dbReference type="Gene3D" id="3.40.50.80">
    <property type="entry name" value="Nucleotide-binding domain of ferredoxin-NADP reductase (FNR) module"/>
    <property type="match status" value="1"/>
</dbReference>
<dbReference type="InterPro" id="IPR001433">
    <property type="entry name" value="OxRdtase_FAD/NAD-bd"/>
</dbReference>
<dbReference type="SUPFAM" id="SSF54292">
    <property type="entry name" value="2Fe-2S ferredoxin-like"/>
    <property type="match status" value="1"/>
</dbReference>
<dbReference type="InterPro" id="IPR039261">
    <property type="entry name" value="FNR_nucleotide-bd"/>
</dbReference>
<dbReference type="SUPFAM" id="SSF53706">
    <property type="entry name" value="Formate dehydrogenase/DMSO reductase, domains 1-3"/>
    <property type="match status" value="1"/>
</dbReference>
<dbReference type="InterPro" id="IPR012675">
    <property type="entry name" value="Beta-grasp_dom_sf"/>
</dbReference>
<feature type="domain" description="2Fe-2S ferredoxin-type" evidence="5">
    <location>
        <begin position="1053"/>
        <end position="1135"/>
    </location>
</feature>
<dbReference type="Pfam" id="PF01568">
    <property type="entry name" value="Molydop_binding"/>
    <property type="match status" value="1"/>
</dbReference>
<evidence type="ECO:0000256" key="3">
    <source>
        <dbReference type="ARBA" id="ARBA00023004"/>
    </source>
</evidence>
<dbReference type="SMART" id="SM00926">
    <property type="entry name" value="Molybdop_Fe4S4"/>
    <property type="match status" value="1"/>
</dbReference>
<evidence type="ECO:0000259" key="7">
    <source>
        <dbReference type="PROSITE" id="PS51669"/>
    </source>
</evidence>
<dbReference type="Gene3D" id="2.20.25.90">
    <property type="entry name" value="ADC-like domains"/>
    <property type="match status" value="1"/>
</dbReference>
<reference evidence="9" key="1">
    <citation type="journal article" date="2019" name="Int. J. Syst. Evol. Microbiol.">
        <title>The Global Catalogue of Microorganisms (GCM) 10K type strain sequencing project: providing services to taxonomists for standard genome sequencing and annotation.</title>
        <authorList>
            <consortium name="The Broad Institute Genomics Platform"/>
            <consortium name="The Broad Institute Genome Sequencing Center for Infectious Disease"/>
            <person name="Wu L."/>
            <person name="Ma J."/>
        </authorList>
    </citation>
    <scope>NUCLEOTIDE SEQUENCE [LARGE SCALE GENOMIC DNA]</scope>
    <source>
        <strain evidence="9">JCM 11448</strain>
    </source>
</reference>
<evidence type="ECO:0000256" key="2">
    <source>
        <dbReference type="ARBA" id="ARBA00022723"/>
    </source>
</evidence>
<protein>
    <submittedName>
        <fullName evidence="8">Molybdopterin-dependent oxidoreductase</fullName>
    </submittedName>
</protein>
<dbReference type="InterPro" id="IPR001041">
    <property type="entry name" value="2Fe-2S_ferredoxin-type"/>
</dbReference>
<dbReference type="Pfam" id="PF00384">
    <property type="entry name" value="Molybdopterin"/>
    <property type="match status" value="1"/>
</dbReference>
<dbReference type="PANTHER" id="PTHR43742">
    <property type="entry name" value="TRIMETHYLAMINE-N-OXIDE REDUCTASE"/>
    <property type="match status" value="1"/>
</dbReference>
<dbReference type="InterPro" id="IPR006657">
    <property type="entry name" value="MoPterin_dinucl-bd_dom"/>
</dbReference>
<evidence type="ECO:0000259" key="6">
    <source>
        <dbReference type="PROSITE" id="PS51384"/>
    </source>
</evidence>
<dbReference type="InterPro" id="IPR037949">
    <property type="entry name" value="MopB_CT_Acetylene-hydratase"/>
</dbReference>
<dbReference type="PROSITE" id="PS51384">
    <property type="entry name" value="FAD_FR"/>
    <property type="match status" value="1"/>
</dbReference>
<dbReference type="Gene3D" id="2.40.40.20">
    <property type="match status" value="1"/>
</dbReference>
<dbReference type="Pfam" id="PF00175">
    <property type="entry name" value="NAD_binding_1"/>
    <property type="match status" value="1"/>
</dbReference>
<dbReference type="InterPro" id="IPR006656">
    <property type="entry name" value="Mopterin_OxRdtase"/>
</dbReference>
<keyword evidence="3" id="KW-0408">Iron</keyword>
<evidence type="ECO:0000256" key="1">
    <source>
        <dbReference type="ARBA" id="ARBA00010312"/>
    </source>
</evidence>
<dbReference type="Pfam" id="PF00111">
    <property type="entry name" value="Fer2"/>
    <property type="match status" value="1"/>
</dbReference>
<dbReference type="PROSITE" id="PS51085">
    <property type="entry name" value="2FE2S_FER_2"/>
    <property type="match status" value="1"/>
</dbReference>
<proteinExistence type="inferred from homology"/>
<dbReference type="Pfam" id="PF04879">
    <property type="entry name" value="Molybdop_Fe4S4"/>
    <property type="match status" value="1"/>
</dbReference>
<dbReference type="InterPro" id="IPR017927">
    <property type="entry name" value="FAD-bd_FR_type"/>
</dbReference>
<dbReference type="CDD" id="cd00207">
    <property type="entry name" value="fer2"/>
    <property type="match status" value="1"/>
</dbReference>
<comment type="similarity">
    <text evidence="1">Belongs to the prokaryotic molybdopterin-containing oxidoreductase family.</text>
</comment>
<feature type="domain" description="FAD-binding FR-type" evidence="6">
    <location>
        <begin position="797"/>
        <end position="902"/>
    </location>
</feature>
<dbReference type="Gene3D" id="3.40.50.740">
    <property type="match status" value="2"/>
</dbReference>
<keyword evidence="9" id="KW-1185">Reference proteome</keyword>
<dbReference type="CDD" id="cd06184">
    <property type="entry name" value="flavohem_like_fad_nad_binding"/>
    <property type="match status" value="1"/>
</dbReference>
<accession>A0ABP4H643</accession>
<dbReference type="InterPro" id="IPR009010">
    <property type="entry name" value="Asp_de-COase-like_dom_sf"/>
</dbReference>
<dbReference type="InterPro" id="IPR036010">
    <property type="entry name" value="2Fe-2S_ferredoxin-like_sf"/>
</dbReference>
<dbReference type="Gene3D" id="3.10.20.30">
    <property type="match status" value="1"/>
</dbReference>
<evidence type="ECO:0000313" key="8">
    <source>
        <dbReference type="EMBL" id="GAA1249534.1"/>
    </source>
</evidence>
<organism evidence="8 9">
    <name type="scientific">Streptomyces javensis</name>
    <dbReference type="NCBI Taxonomy" id="114698"/>
    <lineage>
        <taxon>Bacteria</taxon>
        <taxon>Bacillati</taxon>
        <taxon>Actinomycetota</taxon>
        <taxon>Actinomycetes</taxon>
        <taxon>Kitasatosporales</taxon>
        <taxon>Streptomycetaceae</taxon>
        <taxon>Streptomyces</taxon>
        <taxon>Streptomyces violaceusniger group</taxon>
    </lineage>
</organism>
<dbReference type="Gene3D" id="2.40.30.10">
    <property type="entry name" value="Translation factors"/>
    <property type="match status" value="1"/>
</dbReference>
<dbReference type="InterPro" id="IPR001709">
    <property type="entry name" value="Flavoprot_Pyr_Nucl_cyt_Rdtase"/>
</dbReference>
<dbReference type="PROSITE" id="PS51669">
    <property type="entry name" value="4FE4S_MOW_BIS_MGD"/>
    <property type="match status" value="1"/>
</dbReference>
<dbReference type="PRINTS" id="PR00371">
    <property type="entry name" value="FPNCR"/>
</dbReference>
<dbReference type="CDD" id="cd02781">
    <property type="entry name" value="MopB_CT_Acetylene-hydratase"/>
    <property type="match status" value="1"/>
</dbReference>
<dbReference type="PRINTS" id="PR00409">
    <property type="entry name" value="PHDIOXRDTASE"/>
</dbReference>
<evidence type="ECO:0000313" key="9">
    <source>
        <dbReference type="Proteomes" id="UP001500282"/>
    </source>
</evidence>
<name>A0ABP4H643_9ACTN</name>
<gene>
    <name evidence="8" type="ORF">GCM10009579_04050</name>
</gene>
<dbReference type="InterPro" id="IPR050612">
    <property type="entry name" value="Prok_Mopterin_Oxidored"/>
</dbReference>
<comment type="caution">
    <text evidence="8">The sequence shown here is derived from an EMBL/GenBank/DDBJ whole genome shotgun (WGS) entry which is preliminary data.</text>
</comment>
<dbReference type="PANTHER" id="PTHR43742:SF6">
    <property type="entry name" value="OXIDOREDUCTASE YYAE-RELATED"/>
    <property type="match status" value="1"/>
</dbReference>
<dbReference type="InterPro" id="IPR006963">
    <property type="entry name" value="Mopterin_OxRdtase_4Fe-4S_dom"/>
</dbReference>
<dbReference type="SUPFAM" id="SSF63380">
    <property type="entry name" value="Riboflavin synthase domain-like"/>
    <property type="match status" value="1"/>
</dbReference>
<evidence type="ECO:0000259" key="5">
    <source>
        <dbReference type="PROSITE" id="PS51085"/>
    </source>
</evidence>
<keyword evidence="4" id="KW-0411">Iron-sulfur</keyword>
<dbReference type="Gene3D" id="3.40.228.10">
    <property type="entry name" value="Dimethylsulfoxide Reductase, domain 2"/>
    <property type="match status" value="1"/>
</dbReference>
<dbReference type="Proteomes" id="UP001500282">
    <property type="component" value="Unassembled WGS sequence"/>
</dbReference>
<dbReference type="SUPFAM" id="SSF50692">
    <property type="entry name" value="ADC-like"/>
    <property type="match status" value="1"/>
</dbReference>
<dbReference type="EMBL" id="BAAAIH010000001">
    <property type="protein sequence ID" value="GAA1249534.1"/>
    <property type="molecule type" value="Genomic_DNA"/>
</dbReference>
<keyword evidence="2" id="KW-0479">Metal-binding</keyword>
<dbReference type="SUPFAM" id="SSF52343">
    <property type="entry name" value="Ferredoxin reductase-like, C-terminal NADP-linked domain"/>
    <property type="match status" value="1"/>
</dbReference>
<sequence length="1135" mass="123109">MSVAIGKGASYYVGTETMTEARGYCTLCKSRCGAIYTIESGAMVGVRPDPDHPTGAALCPKGRAAPELVHSPARLTRPLRRTTPRADPDPGWKEISWEEAMAEITDRLAELRDTTGPESVAFSVTSPSGTPMSDAIEWVERFIHLYGSPNICYSTEICNWHKDFAHAFTFGSALPAPDFADTDLTVLWGHNPAKTWLARSAALAEARARGARLAVIDPRRPAGATQADHWLRVRPGTDGALALGLADLVLRRHGGDQEFLRAWTNGPLLVREDDGRFLRADELTPGGVGYVVWDEHGRGPEPYNTARAAVAPRRFALRGTYRVRTRSGTISCRPAFQLYLDAVAAWPLQRTSSVTGVDPDTLIAFADELATARSVSYGTWTGVGQHADATQTERAIATLYALTGCYDAPGGNVVLPQQPLAKVALPPTPEQAVKALGLDEHPLGPPASGWVTARALCGSIIDGNPYRVRALVSFGGNLLLSQPDPVRTAEALRRLEFGVHIDLFENPTARFADILLPANTPWEREGLRAGFEVSHRAQRRVQLRPRMLDPLGESRSDLDIVFDLANRLGLGDEFFGGDIQAAWNHQLEPLGLTVDELRAAPGGMDVPLPMRYRKYAETAPDGQVTGFATPTKRVELYSQRLLDHGYSPLPESAGPPTDPGLPLTLSCAKNGYFCHSQHRGLSSLRKRSPEPLVDIGERAAADRDIADGDLVEITTRKAAVRMRARVDPGLHPDTVVAEYGWWQSAPDLALPGSDPLADGEQNYNLLIDDTSHDPISGSVPLRSTPCDVRRIPTETWAGPREFIVESADDVTEDIRELLLRPADGNPLPEFRPGQHITLAEAGAPDTTRAYSLTGTARSDGLGTYRLAVRRIDGGAFSPIVHRGFTAGARVLVTAPSGLFALPVDHDQPVVLLAAGVGITPFLGYLETLASTGGSVPEVVLHFGNRNRRTHPFADRLRRLEKAIPRLTVIDHYSRPDTEDVIGVHYSAFGRVTAEHIDVELIRRRARFYICGPQAMIDTVTAGLTARGVPKFDIFAERFQATARNVDIPADATATVRFVRSDRELTWTRADGTLLELGEKAGLTLPSGCRLGQCESCAVTVLNGEVAHLVAPADDLPASQVLTCQAMPVTDLVLDI</sequence>
<feature type="domain" description="4Fe-4S Mo/W bis-MGD-type" evidence="7">
    <location>
        <begin position="18"/>
        <end position="73"/>
    </location>
</feature>